<reference evidence="1" key="1">
    <citation type="submission" date="2020-10" db="EMBL/GenBank/DDBJ databases">
        <authorList>
            <person name="Gilroy R."/>
        </authorList>
    </citation>
    <scope>NUCLEOTIDE SEQUENCE</scope>
    <source>
        <strain evidence="1">CHK152-2871</strain>
    </source>
</reference>
<organism evidence="1 2">
    <name type="scientific">Candidatus Galligastranaerophilus intestinavium</name>
    <dbReference type="NCBI Taxonomy" id="2840836"/>
    <lineage>
        <taxon>Bacteria</taxon>
        <taxon>Candidatus Galligastranaerophilus</taxon>
    </lineage>
</organism>
<comment type="caution">
    <text evidence="1">The sequence shown here is derived from an EMBL/GenBank/DDBJ whole genome shotgun (WGS) entry which is preliminary data.</text>
</comment>
<dbReference type="Proteomes" id="UP000886865">
    <property type="component" value="Unassembled WGS sequence"/>
</dbReference>
<sequence>MQINYTSNQPNFGMARLTAQGKTAARAFVDNLPIYTDARVYKKKNIFEKLLNSVSKGNAQGSNIDEFLRQGQTTYATLNRQFVDKQLLTLRGKSSIKRFLNADHKNLAKNITEQSQTLPENALSETGEMLVKSLLEVFDSNISNPEISARKCKGILNMIKKYLPFDDFAKRSAVVSERFLSR</sequence>
<reference evidence="1" key="2">
    <citation type="journal article" date="2021" name="PeerJ">
        <title>Extensive microbial diversity within the chicken gut microbiome revealed by metagenomics and culture.</title>
        <authorList>
            <person name="Gilroy R."/>
            <person name="Ravi A."/>
            <person name="Getino M."/>
            <person name="Pursley I."/>
            <person name="Horton D.L."/>
            <person name="Alikhan N.F."/>
            <person name="Baker D."/>
            <person name="Gharbi K."/>
            <person name="Hall N."/>
            <person name="Watson M."/>
            <person name="Adriaenssens E.M."/>
            <person name="Foster-Nyarko E."/>
            <person name="Jarju S."/>
            <person name="Secka A."/>
            <person name="Antonio M."/>
            <person name="Oren A."/>
            <person name="Chaudhuri R.R."/>
            <person name="La Ragione R."/>
            <person name="Hildebrand F."/>
            <person name="Pallen M.J."/>
        </authorList>
    </citation>
    <scope>NUCLEOTIDE SEQUENCE</scope>
    <source>
        <strain evidence="1">CHK152-2871</strain>
    </source>
</reference>
<gene>
    <name evidence="1" type="ORF">IAA86_06980</name>
</gene>
<name>A0A9D1FJ06_9BACT</name>
<accession>A0A9D1FJ06</accession>
<evidence type="ECO:0000313" key="1">
    <source>
        <dbReference type="EMBL" id="HIS74746.1"/>
    </source>
</evidence>
<dbReference type="AlphaFoldDB" id="A0A9D1FJ06"/>
<proteinExistence type="predicted"/>
<evidence type="ECO:0000313" key="2">
    <source>
        <dbReference type="Proteomes" id="UP000886865"/>
    </source>
</evidence>
<protein>
    <submittedName>
        <fullName evidence="1">Uncharacterized protein</fullName>
    </submittedName>
</protein>
<dbReference type="EMBL" id="DVJQ01000059">
    <property type="protein sequence ID" value="HIS74746.1"/>
    <property type="molecule type" value="Genomic_DNA"/>
</dbReference>